<organism evidence="1 2">
    <name type="scientific">Basidiobolus ranarum</name>
    <dbReference type="NCBI Taxonomy" id="34480"/>
    <lineage>
        <taxon>Eukaryota</taxon>
        <taxon>Fungi</taxon>
        <taxon>Fungi incertae sedis</taxon>
        <taxon>Zoopagomycota</taxon>
        <taxon>Entomophthoromycotina</taxon>
        <taxon>Basidiobolomycetes</taxon>
        <taxon>Basidiobolales</taxon>
        <taxon>Basidiobolaceae</taxon>
        <taxon>Basidiobolus</taxon>
    </lineage>
</organism>
<protein>
    <submittedName>
        <fullName evidence="1">Uncharacterized protein</fullName>
    </submittedName>
</protein>
<accession>A0ABR2W138</accession>
<dbReference type="Proteomes" id="UP001479436">
    <property type="component" value="Unassembled WGS sequence"/>
</dbReference>
<dbReference type="EMBL" id="JASJQH010007186">
    <property type="protein sequence ID" value="KAK9712963.1"/>
    <property type="molecule type" value="Genomic_DNA"/>
</dbReference>
<comment type="caution">
    <text evidence="1">The sequence shown here is derived from an EMBL/GenBank/DDBJ whole genome shotgun (WGS) entry which is preliminary data.</text>
</comment>
<evidence type="ECO:0000313" key="1">
    <source>
        <dbReference type="EMBL" id="KAK9712963.1"/>
    </source>
</evidence>
<name>A0ABR2W138_9FUNG</name>
<sequence length="390" mass="44668">MVYLPHDSFYQQKIGLENAILLAYYLNRSLIVPPAYLGNLIEWAQFDTLYSQVARKSKQSKSYCSDIALRELPGECLSYTSWTKIPWSYFFDLSGVEDYVRIYEETDFTFESLSRYGIEEEDIHIFKEDVKYEHKFSDATVLRDDIKGHFKSLLHFNKLKEFSHKLLYLHSVNGRGRVQASHPDNYPVFRDMLRSYVWKSTAILSTADLVIDKLGGQQNYVGIEVPTLGLEFSDKIPVNVRTILNMLMDRISDRECEQPASNPKSGVPSLEECLARTAQDSCSSPLLYLSTDAINPRAHGDLTPIFQQFPCTFTPHDFRQEYSSLGTQLNAEAHVNLVQYMISMVETEIISRGSSVATIKNSMQGVYAGLLHDIYFHKKSKIYTKIDFSG</sequence>
<evidence type="ECO:0000313" key="2">
    <source>
        <dbReference type="Proteomes" id="UP001479436"/>
    </source>
</evidence>
<gene>
    <name evidence="1" type="ORF">K7432_006762</name>
</gene>
<reference evidence="1 2" key="1">
    <citation type="submission" date="2023-04" db="EMBL/GenBank/DDBJ databases">
        <title>Genome of Basidiobolus ranarum AG-B5.</title>
        <authorList>
            <person name="Stajich J.E."/>
            <person name="Carter-House D."/>
            <person name="Gryganskyi A."/>
        </authorList>
    </citation>
    <scope>NUCLEOTIDE SEQUENCE [LARGE SCALE GENOMIC DNA]</scope>
    <source>
        <strain evidence="1 2">AG-B5</strain>
    </source>
</reference>
<keyword evidence="2" id="KW-1185">Reference proteome</keyword>
<proteinExistence type="predicted"/>